<evidence type="ECO:0000256" key="2">
    <source>
        <dbReference type="ARBA" id="ARBA00007600"/>
    </source>
</evidence>
<accession>A0A7G3B7Q3</accession>
<feature type="transmembrane region" description="Helical" evidence="8">
    <location>
        <begin position="352"/>
        <end position="372"/>
    </location>
</feature>
<comment type="similarity">
    <text evidence="2">Belongs to the TMEM201 family.</text>
</comment>
<evidence type="ECO:0000256" key="8">
    <source>
        <dbReference type="SAM" id="Phobius"/>
    </source>
</evidence>
<feature type="compositionally biased region" description="Polar residues" evidence="7">
    <location>
        <begin position="438"/>
        <end position="464"/>
    </location>
</feature>
<dbReference type="PANTHER" id="PTHR28646:SF1">
    <property type="entry name" value="TRANSMEMBRANE PROTEIN 201"/>
    <property type="match status" value="1"/>
</dbReference>
<dbReference type="AlphaFoldDB" id="A0A7G3B7Q3"/>
<feature type="compositionally biased region" description="Low complexity" evidence="7">
    <location>
        <begin position="638"/>
        <end position="647"/>
    </location>
</feature>
<dbReference type="InterPro" id="IPR018617">
    <property type="entry name" value="Ima1_N"/>
</dbReference>
<evidence type="ECO:0000256" key="1">
    <source>
        <dbReference type="ARBA" id="ARBA00004473"/>
    </source>
</evidence>
<keyword evidence="4 8" id="KW-1133">Transmembrane helix</keyword>
<evidence type="ECO:0000313" key="10">
    <source>
        <dbReference type="EMBL" id="MBC1180629.1"/>
    </source>
</evidence>
<feature type="domain" description="Ima1 N-terminal" evidence="9">
    <location>
        <begin position="36"/>
        <end position="161"/>
    </location>
</feature>
<proteinExistence type="inferred from homology"/>
<protein>
    <recommendedName>
        <fullName evidence="9">Ima1 N-terminal domain-containing protein</fullName>
    </recommendedName>
</protein>
<feature type="region of interest" description="Disordered" evidence="7">
    <location>
        <begin position="438"/>
        <end position="471"/>
    </location>
</feature>
<evidence type="ECO:0000256" key="6">
    <source>
        <dbReference type="ARBA" id="ARBA00023242"/>
    </source>
</evidence>
<evidence type="ECO:0000256" key="4">
    <source>
        <dbReference type="ARBA" id="ARBA00022989"/>
    </source>
</evidence>
<dbReference type="GO" id="GO:0030473">
    <property type="term" value="P:nuclear migration along microtubule"/>
    <property type="evidence" value="ECO:0007669"/>
    <property type="project" value="TreeGrafter"/>
</dbReference>
<dbReference type="InterPro" id="IPR040041">
    <property type="entry name" value="TMEM201"/>
</dbReference>
<evidence type="ECO:0000259" key="9">
    <source>
        <dbReference type="Pfam" id="PF09779"/>
    </source>
</evidence>
<dbReference type="EMBL" id="GITU01011926">
    <property type="protein sequence ID" value="MBC1180629.1"/>
    <property type="molecule type" value="Transcribed_RNA"/>
</dbReference>
<dbReference type="GO" id="GO:0005637">
    <property type="term" value="C:nuclear inner membrane"/>
    <property type="evidence" value="ECO:0007669"/>
    <property type="project" value="UniProtKB-SubCell"/>
</dbReference>
<name>A0A7G3B7Q3_LUTLO</name>
<evidence type="ECO:0000256" key="7">
    <source>
        <dbReference type="SAM" id="MobiDB-lite"/>
    </source>
</evidence>
<evidence type="ECO:0000256" key="3">
    <source>
        <dbReference type="ARBA" id="ARBA00022692"/>
    </source>
</evidence>
<dbReference type="Pfam" id="PF09779">
    <property type="entry name" value="Ima1_N"/>
    <property type="match status" value="1"/>
</dbReference>
<comment type="subcellular location">
    <subcellularLocation>
        <location evidence="1">Nucleus inner membrane</location>
        <topology evidence="1">Multi-pass membrane protein</topology>
    </subcellularLocation>
</comment>
<keyword evidence="5 8" id="KW-0472">Membrane</keyword>
<feature type="transmembrane region" description="Helical" evidence="8">
    <location>
        <begin position="300"/>
        <end position="318"/>
    </location>
</feature>
<organism evidence="10">
    <name type="scientific">Lutzomyia longipalpis</name>
    <name type="common">Sand fly</name>
    <dbReference type="NCBI Taxonomy" id="7200"/>
    <lineage>
        <taxon>Eukaryota</taxon>
        <taxon>Metazoa</taxon>
        <taxon>Ecdysozoa</taxon>
        <taxon>Arthropoda</taxon>
        <taxon>Hexapoda</taxon>
        <taxon>Insecta</taxon>
        <taxon>Pterygota</taxon>
        <taxon>Neoptera</taxon>
        <taxon>Endopterygota</taxon>
        <taxon>Diptera</taxon>
        <taxon>Nematocera</taxon>
        <taxon>Psychodoidea</taxon>
        <taxon>Psychodidae</taxon>
        <taxon>Lutzomyia</taxon>
        <taxon>Lutzomyia</taxon>
    </lineage>
</organism>
<feature type="transmembrane region" description="Helical" evidence="8">
    <location>
        <begin position="249"/>
        <end position="268"/>
    </location>
</feature>
<dbReference type="PANTHER" id="PTHR28646">
    <property type="entry name" value="TRANSMEMBRANE PROTEIN 201"/>
    <property type="match status" value="1"/>
</dbReference>
<sequence length="724" mass="80278">MFSGAISGWNLFVIFEIGIVFVVLTYKLRKKFPARVNCWFCNTNASVPYLLRNSWTCEKCDQYNGFSPDGGYNRDVPAQYCTKLNWSPIRGRRGGSVKSSALSSVQSSPSNGLCDTCNRNQCLKVQQLASFVPQNERTFNEEVEVYRKHLDEAYALCRDCEGVLRRQLNRVKRKVLGLKLTKAALILASKTPIVSTGDKNSSPLYSIATHTAVALGGLNFIRVCQNVKFSEILPALNLPALAIEYTESLFLHFAAVLSIFTAIGKYFVSTLGFSGHLFTPLYAIFNPTNSPDADAALGDFFADISTFHLMGVAISLWLLWQSDSGNQNKAIVMFLAWSASMCDTFIEEKSLLIDGIFLILSAVIFIASFCNLNDSAGSSRNIVDMGKTFHRLYADCSDSEEDETTGDSEELERSTVMSRENGIKYPLRKFMANYHSASVSPKQQQQRSPESLNETSYHTVNGSFGRNFGEIDGRMSRNSVYSQRSPHRFGDCTLKPAHSQGNLSVLNDTFYSFDNRSQFSEMNSTLCDFRTVRALPTEEFNSAIGKLRIDDTAGGSGVMMPNASENLWQRTSPQPRVSNFILAHAKVSPKSGGQNSWVAGGFWSGSPVKKPLIRSHFLNTAAAPLEDFEQMETRSSSLSSGFESRPSSVHDTIGTQNNSRESSVCGDPEVTFAFSEPLPQRNFNCNGIGKILNGSKKNDRPMPVFPIINSTTQTFIHPSKFDRN</sequence>
<keyword evidence="3 8" id="KW-0812">Transmembrane</keyword>
<evidence type="ECO:0000256" key="5">
    <source>
        <dbReference type="ARBA" id="ARBA00023136"/>
    </source>
</evidence>
<dbReference type="GO" id="GO:0005521">
    <property type="term" value="F:lamin binding"/>
    <property type="evidence" value="ECO:0007669"/>
    <property type="project" value="TreeGrafter"/>
</dbReference>
<reference evidence="10" key="1">
    <citation type="journal article" date="2020" name="BMC">
        <title>Leishmania infection induces a limited differential gene expression in the sand fly midgut.</title>
        <authorList>
            <person name="Coutinho-Abreu I.V."/>
            <person name="Serafim T.D."/>
            <person name="Meneses C."/>
            <person name="Kamhawi S."/>
            <person name="Oliveira F."/>
            <person name="Valenzuela J.G."/>
        </authorList>
    </citation>
    <scope>NUCLEOTIDE SEQUENCE</scope>
    <source>
        <strain evidence="10">Jacobina</strain>
        <tissue evidence="10">Midgut</tissue>
    </source>
</reference>
<dbReference type="GO" id="GO:0051015">
    <property type="term" value="F:actin filament binding"/>
    <property type="evidence" value="ECO:0007669"/>
    <property type="project" value="TreeGrafter"/>
</dbReference>
<keyword evidence="6" id="KW-0539">Nucleus</keyword>
<feature type="transmembrane region" description="Helical" evidence="8">
    <location>
        <begin position="6"/>
        <end position="26"/>
    </location>
</feature>
<feature type="compositionally biased region" description="Polar residues" evidence="7">
    <location>
        <begin position="649"/>
        <end position="662"/>
    </location>
</feature>
<feature type="region of interest" description="Disordered" evidence="7">
    <location>
        <begin position="638"/>
        <end position="664"/>
    </location>
</feature>
<dbReference type="VEuPathDB" id="VectorBase:LLONM1_011743"/>